<proteinExistence type="predicted"/>
<dbReference type="EMBL" id="JAFICZ010000001">
    <property type="protein sequence ID" value="MBP1296626.1"/>
    <property type="molecule type" value="Genomic_DNA"/>
</dbReference>
<gene>
    <name evidence="2" type="ORF">JOH49_006379</name>
</gene>
<dbReference type="Proteomes" id="UP000673383">
    <property type="component" value="Unassembled WGS sequence"/>
</dbReference>
<keyword evidence="1" id="KW-0812">Transmembrane</keyword>
<evidence type="ECO:0000313" key="3">
    <source>
        <dbReference type="Proteomes" id="UP000673383"/>
    </source>
</evidence>
<evidence type="ECO:0000256" key="1">
    <source>
        <dbReference type="SAM" id="Phobius"/>
    </source>
</evidence>
<reference evidence="2" key="1">
    <citation type="submission" date="2021-02" db="EMBL/GenBank/DDBJ databases">
        <title>Genomic Encyclopedia of Type Strains, Phase IV (KMG-V): Genome sequencing to study the core and pangenomes of soil and plant-associated prokaryotes.</title>
        <authorList>
            <person name="Whitman W."/>
        </authorList>
    </citation>
    <scope>NUCLEOTIDE SEQUENCE</scope>
    <source>
        <strain evidence="2">USDA 406</strain>
    </source>
</reference>
<organism evidence="2 3">
    <name type="scientific">Bradyrhizobium elkanii</name>
    <dbReference type="NCBI Taxonomy" id="29448"/>
    <lineage>
        <taxon>Bacteria</taxon>
        <taxon>Pseudomonadati</taxon>
        <taxon>Pseudomonadota</taxon>
        <taxon>Alphaproteobacteria</taxon>
        <taxon>Hyphomicrobiales</taxon>
        <taxon>Nitrobacteraceae</taxon>
        <taxon>Bradyrhizobium</taxon>
    </lineage>
</organism>
<accession>A0A8I1YB20</accession>
<dbReference type="RefSeq" id="WP_283834716.1">
    <property type="nucleotide sequence ID" value="NZ_JAFICZ010000001.1"/>
</dbReference>
<comment type="caution">
    <text evidence="2">The sequence shown here is derived from an EMBL/GenBank/DDBJ whole genome shotgun (WGS) entry which is preliminary data.</text>
</comment>
<keyword evidence="1" id="KW-0472">Membrane</keyword>
<sequence length="41" mass="4322">MRRVLEWIAKAAAIGVIIAAIVCAGPFIVGEGVEHFTPADE</sequence>
<feature type="transmembrane region" description="Helical" evidence="1">
    <location>
        <begin position="7"/>
        <end position="29"/>
    </location>
</feature>
<dbReference type="AlphaFoldDB" id="A0A8I1YB20"/>
<keyword evidence="1" id="KW-1133">Transmembrane helix</keyword>
<protein>
    <submittedName>
        <fullName evidence="2">Uncharacterized protein</fullName>
    </submittedName>
</protein>
<name>A0A8I1YB20_BRAEL</name>
<evidence type="ECO:0000313" key="2">
    <source>
        <dbReference type="EMBL" id="MBP1296626.1"/>
    </source>
</evidence>